<gene>
    <name evidence="2" type="ORF">ACFSBT_09915</name>
</gene>
<feature type="domain" description="Halobacterial output" evidence="1">
    <location>
        <begin position="14"/>
        <end position="85"/>
    </location>
</feature>
<dbReference type="Pfam" id="PF18545">
    <property type="entry name" value="HalOD1"/>
    <property type="match status" value="1"/>
</dbReference>
<dbReference type="RefSeq" id="WP_250873571.1">
    <property type="nucleotide sequence ID" value="NZ_JALXFV010000005.1"/>
</dbReference>
<protein>
    <submittedName>
        <fullName evidence="2">HalOD1 output domain-containing protein</fullName>
    </submittedName>
</protein>
<evidence type="ECO:0000313" key="3">
    <source>
        <dbReference type="Proteomes" id="UP001597187"/>
    </source>
</evidence>
<evidence type="ECO:0000259" key="1">
    <source>
        <dbReference type="Pfam" id="PF18545"/>
    </source>
</evidence>
<dbReference type="EMBL" id="JBHUDC010000005">
    <property type="protein sequence ID" value="MFD1513594.1"/>
    <property type="molecule type" value="Genomic_DNA"/>
</dbReference>
<evidence type="ECO:0000313" key="2">
    <source>
        <dbReference type="EMBL" id="MFD1513594.1"/>
    </source>
</evidence>
<reference evidence="2 3" key="1">
    <citation type="journal article" date="2019" name="Int. J. Syst. Evol. Microbiol.">
        <title>The Global Catalogue of Microorganisms (GCM) 10K type strain sequencing project: providing services to taxonomists for standard genome sequencing and annotation.</title>
        <authorList>
            <consortium name="The Broad Institute Genomics Platform"/>
            <consortium name="The Broad Institute Genome Sequencing Center for Infectious Disease"/>
            <person name="Wu L."/>
            <person name="Ma J."/>
        </authorList>
    </citation>
    <scope>NUCLEOTIDE SEQUENCE [LARGE SCALE GENOMIC DNA]</scope>
    <source>
        <strain evidence="2 3">CGMCC 1.12563</strain>
    </source>
</reference>
<keyword evidence="3" id="KW-1185">Reference proteome</keyword>
<comment type="caution">
    <text evidence="2">The sequence shown here is derived from an EMBL/GenBank/DDBJ whole genome shotgun (WGS) entry which is preliminary data.</text>
</comment>
<dbReference type="Proteomes" id="UP001597187">
    <property type="component" value="Unassembled WGS sequence"/>
</dbReference>
<name>A0ABD6AVC7_9EURY</name>
<organism evidence="2 3">
    <name type="scientific">Halomarina rubra</name>
    <dbReference type="NCBI Taxonomy" id="2071873"/>
    <lineage>
        <taxon>Archaea</taxon>
        <taxon>Methanobacteriati</taxon>
        <taxon>Methanobacteriota</taxon>
        <taxon>Stenosarchaea group</taxon>
        <taxon>Halobacteria</taxon>
        <taxon>Halobacteriales</taxon>
        <taxon>Natronomonadaceae</taxon>
        <taxon>Halomarina</taxon>
    </lineage>
</organism>
<accession>A0ABD6AVC7</accession>
<proteinExistence type="predicted"/>
<dbReference type="InterPro" id="IPR040624">
    <property type="entry name" value="HalOD1"/>
</dbReference>
<sequence>MSQKRDDNLPMEPDESLSYAVVSAVAAEKGVSPDALEPVLYDVVEPDALDALFAPRRDGAARTTGTATFELAEYEVTVDADGSVSLATNS</sequence>
<dbReference type="AlphaFoldDB" id="A0ABD6AVC7"/>